<keyword evidence="3" id="KW-1185">Reference proteome</keyword>
<proteinExistence type="inferred from homology"/>
<evidence type="ECO:0000313" key="2">
    <source>
        <dbReference type="EMBL" id="MCT7375130.1"/>
    </source>
</evidence>
<dbReference type="InterPro" id="IPR011322">
    <property type="entry name" value="N-reg_PII-like_a/b"/>
</dbReference>
<evidence type="ECO:0000313" key="3">
    <source>
        <dbReference type="Proteomes" id="UP001320831"/>
    </source>
</evidence>
<evidence type="ECO:0000256" key="1">
    <source>
        <dbReference type="ARBA" id="ARBA00010554"/>
    </source>
</evidence>
<comment type="similarity">
    <text evidence="1">Belongs to the UPF0166 family.</text>
</comment>
<accession>A0ABT2LKL0</accession>
<dbReference type="SUPFAM" id="SSF54913">
    <property type="entry name" value="GlnB-like"/>
    <property type="match status" value="1"/>
</dbReference>
<dbReference type="Pfam" id="PF02641">
    <property type="entry name" value="DUF190"/>
    <property type="match status" value="1"/>
</dbReference>
<sequence>MKVPKQAQLLRIFIGEDDRADGRPLYEVIVLKAREMEIAGATVSRGAMGYGHSSRLHTAKILRLSEDLPLVIEIIDSEEKIEAFLPVLETIMTSGLITLEKVQVLQYGTNGE</sequence>
<name>A0ABT2LKL0_9HYPH</name>
<protein>
    <submittedName>
        <fullName evidence="2">DUF190 domain-containing protein</fullName>
    </submittedName>
</protein>
<organism evidence="2 3">
    <name type="scientific">Chelativorans salis</name>
    <dbReference type="NCBI Taxonomy" id="2978478"/>
    <lineage>
        <taxon>Bacteria</taxon>
        <taxon>Pseudomonadati</taxon>
        <taxon>Pseudomonadota</taxon>
        <taxon>Alphaproteobacteria</taxon>
        <taxon>Hyphomicrobiales</taxon>
        <taxon>Phyllobacteriaceae</taxon>
        <taxon>Chelativorans</taxon>
    </lineage>
</organism>
<dbReference type="InterPro" id="IPR015867">
    <property type="entry name" value="N-reg_PII/ATP_PRibTrfase_C"/>
</dbReference>
<dbReference type="Gene3D" id="3.30.70.120">
    <property type="match status" value="1"/>
</dbReference>
<dbReference type="PANTHER" id="PTHR35983">
    <property type="entry name" value="UPF0166 PROTEIN TM_0021"/>
    <property type="match status" value="1"/>
</dbReference>
<dbReference type="RefSeq" id="WP_260901865.1">
    <property type="nucleotide sequence ID" value="NZ_JAOCZP010000002.1"/>
</dbReference>
<dbReference type="InterPro" id="IPR003793">
    <property type="entry name" value="UPF0166"/>
</dbReference>
<comment type="caution">
    <text evidence="2">The sequence shown here is derived from an EMBL/GenBank/DDBJ whole genome shotgun (WGS) entry which is preliminary data.</text>
</comment>
<dbReference type="Proteomes" id="UP001320831">
    <property type="component" value="Unassembled WGS sequence"/>
</dbReference>
<dbReference type="EMBL" id="JAOCZP010000002">
    <property type="protein sequence ID" value="MCT7375130.1"/>
    <property type="molecule type" value="Genomic_DNA"/>
</dbReference>
<dbReference type="PANTHER" id="PTHR35983:SF1">
    <property type="entry name" value="UPF0166 PROTEIN TM_0021"/>
    <property type="match status" value="1"/>
</dbReference>
<gene>
    <name evidence="2" type="ORF">N5A92_08795</name>
</gene>
<reference evidence="2 3" key="1">
    <citation type="submission" date="2022-09" db="EMBL/GenBank/DDBJ databases">
        <title>Chelativorans salina sp. nov., a novel slightly halophilic bacterium isolated from a saline lake sediment enrichment.</title>
        <authorList>
            <person name="Gao L."/>
            <person name="Fang B.-Z."/>
            <person name="Li W.-J."/>
        </authorList>
    </citation>
    <scope>NUCLEOTIDE SEQUENCE [LARGE SCALE GENOMIC DNA]</scope>
    <source>
        <strain evidence="2 3">EGI FJ00035</strain>
    </source>
</reference>